<name>A0A6J1T2D8_FRAOC</name>
<keyword evidence="5" id="KW-0325">Glycoprotein</keyword>
<proteinExistence type="predicted"/>
<keyword evidence="2" id="KW-0964">Secreted</keyword>
<evidence type="ECO:0000256" key="1">
    <source>
        <dbReference type="ARBA" id="ARBA00004613"/>
    </source>
</evidence>
<feature type="compositionally biased region" description="Polar residues" evidence="6">
    <location>
        <begin position="371"/>
        <end position="390"/>
    </location>
</feature>
<evidence type="ECO:0000256" key="4">
    <source>
        <dbReference type="ARBA" id="ARBA00022933"/>
    </source>
</evidence>
<organism evidence="8 9">
    <name type="scientific">Frankliniella occidentalis</name>
    <name type="common">Western flower thrips</name>
    <name type="synonym">Euthrips occidentalis</name>
    <dbReference type="NCBI Taxonomy" id="133901"/>
    <lineage>
        <taxon>Eukaryota</taxon>
        <taxon>Metazoa</taxon>
        <taxon>Ecdysozoa</taxon>
        <taxon>Arthropoda</taxon>
        <taxon>Hexapoda</taxon>
        <taxon>Insecta</taxon>
        <taxon>Pterygota</taxon>
        <taxon>Neoptera</taxon>
        <taxon>Paraneoptera</taxon>
        <taxon>Thysanoptera</taxon>
        <taxon>Terebrantia</taxon>
        <taxon>Thripoidea</taxon>
        <taxon>Thripidae</taxon>
        <taxon>Frankliniella</taxon>
    </lineage>
</organism>
<keyword evidence="3" id="KW-0732">Signal</keyword>
<protein>
    <submittedName>
        <fullName evidence="9">Uncharacterized protein LOC113212808</fullName>
    </submittedName>
</protein>
<feature type="region of interest" description="Disordered" evidence="6">
    <location>
        <begin position="371"/>
        <end position="421"/>
    </location>
</feature>
<dbReference type="InterPro" id="IPR007671">
    <property type="entry name" value="Selenoprotein-P_N"/>
</dbReference>
<evidence type="ECO:0000256" key="5">
    <source>
        <dbReference type="ARBA" id="ARBA00023180"/>
    </source>
</evidence>
<dbReference type="RefSeq" id="XP_026287418.1">
    <property type="nucleotide sequence ID" value="XM_026431633.2"/>
</dbReference>
<dbReference type="GO" id="GO:0008430">
    <property type="term" value="F:selenium binding"/>
    <property type="evidence" value="ECO:0007669"/>
    <property type="project" value="InterPro"/>
</dbReference>
<dbReference type="AlphaFoldDB" id="A0A6J1T2D8"/>
<dbReference type="InterPro" id="IPR037941">
    <property type="entry name" value="SeP"/>
</dbReference>
<feature type="compositionally biased region" description="Basic residues" evidence="6">
    <location>
        <begin position="408"/>
        <end position="418"/>
    </location>
</feature>
<dbReference type="KEGG" id="foc:113212808"/>
<evidence type="ECO:0000313" key="9">
    <source>
        <dbReference type="RefSeq" id="XP_026287418.1"/>
    </source>
</evidence>
<dbReference type="GO" id="GO:0005576">
    <property type="term" value="C:extracellular region"/>
    <property type="evidence" value="ECO:0007669"/>
    <property type="project" value="UniProtKB-SubCell"/>
</dbReference>
<dbReference type="Pfam" id="PF04592">
    <property type="entry name" value="SelP_N"/>
    <property type="match status" value="1"/>
</dbReference>
<keyword evidence="4" id="KW-0712">Selenocysteine</keyword>
<sequence>MSFVDGCGGDKAIHLTQTFLVITINLAEWRSFQCCANRSNTASRGCLLPCRMVSPAAWFLLLGVVSCTSTLEPRTKVEHNATQEPFLDQCTLVPTWTIGGETAVNLVGQNITVVALLNSSRVFGRRQAARLSSLRNRLYQAGFPDINFYVINSIMATDNTDLLQNEAVDIPVYQELPEAPVRDILGADNDHILVLDRCGRMAYQVITPFSKLIYPYVKAAILSTYKDNPCGFCNSTTSVDYSQDEDEITTLRYASDEPAHDYTELNSTISENDSKRFALKTGYIEGNQSLHTDLHQAESTIKNQLSLQNLTAAEPRELLYVPKDESRVDIQFRAVSRNPRNDIYNLSSPKAYDQHPSIISLARIPGEQEPSKNWNWFEPQNSASGEPYSTENSNSESVEVVHQVKPPKTGKKRRKKAKTKDLKTDNLVREPLFNQNVDCKKLEKSSNALVPQTFCDSNSQEVIHDSMEALVNQTQRLFDWYQRQIENGTSSEEEYEKSNVLKEKIIEHYSRLLPWLNFKLN</sequence>
<evidence type="ECO:0000259" key="7">
    <source>
        <dbReference type="Pfam" id="PF04592"/>
    </source>
</evidence>
<dbReference type="GeneID" id="113212808"/>
<comment type="subcellular location">
    <subcellularLocation>
        <location evidence="1">Secreted</location>
    </subcellularLocation>
</comment>
<evidence type="ECO:0000256" key="3">
    <source>
        <dbReference type="ARBA" id="ARBA00022729"/>
    </source>
</evidence>
<evidence type="ECO:0000256" key="2">
    <source>
        <dbReference type="ARBA" id="ARBA00022525"/>
    </source>
</evidence>
<dbReference type="Proteomes" id="UP000504606">
    <property type="component" value="Unplaced"/>
</dbReference>
<dbReference type="PANTHER" id="PTHR10105:SF2">
    <property type="entry name" value="AGAP003297-PA"/>
    <property type="match status" value="1"/>
</dbReference>
<evidence type="ECO:0000256" key="6">
    <source>
        <dbReference type="SAM" id="MobiDB-lite"/>
    </source>
</evidence>
<feature type="compositionally biased region" description="Low complexity" evidence="6">
    <location>
        <begin position="391"/>
        <end position="401"/>
    </location>
</feature>
<feature type="domain" description="Selenoprotein P N-terminal" evidence="7">
    <location>
        <begin position="89"/>
        <end position="260"/>
    </location>
</feature>
<keyword evidence="8" id="KW-1185">Reference proteome</keyword>
<evidence type="ECO:0000313" key="8">
    <source>
        <dbReference type="Proteomes" id="UP000504606"/>
    </source>
</evidence>
<reference evidence="9" key="1">
    <citation type="submission" date="2025-08" db="UniProtKB">
        <authorList>
            <consortium name="RefSeq"/>
        </authorList>
    </citation>
    <scope>IDENTIFICATION</scope>
    <source>
        <tissue evidence="9">Whole organism</tissue>
    </source>
</reference>
<dbReference type="PANTHER" id="PTHR10105">
    <property type="entry name" value="SELENOPROTEIN P"/>
    <property type="match status" value="1"/>
</dbReference>
<gene>
    <name evidence="9" type="primary">LOC113212808</name>
</gene>
<accession>A0A6J1T2D8</accession>
<dbReference type="OrthoDB" id="6134775at2759"/>
<dbReference type="GO" id="GO:0001887">
    <property type="term" value="P:selenium compound metabolic process"/>
    <property type="evidence" value="ECO:0007669"/>
    <property type="project" value="TreeGrafter"/>
</dbReference>